<dbReference type="InterPro" id="IPR056798">
    <property type="entry name" value="ADH_Fe_C"/>
</dbReference>
<dbReference type="GO" id="GO:0008106">
    <property type="term" value="F:alcohol dehydrogenase (NADP+) activity"/>
    <property type="evidence" value="ECO:0007669"/>
    <property type="project" value="TreeGrafter"/>
</dbReference>
<dbReference type="Pfam" id="PF00465">
    <property type="entry name" value="Fe-ADH"/>
    <property type="match status" value="1"/>
</dbReference>
<proteinExistence type="predicted"/>
<feature type="domain" description="Alcohol dehydrogenase iron-type/glycerol dehydrogenase GldA" evidence="2">
    <location>
        <begin position="10"/>
        <end position="178"/>
    </location>
</feature>
<dbReference type="PROSITE" id="PS00913">
    <property type="entry name" value="ADH_IRON_1"/>
    <property type="match status" value="1"/>
</dbReference>
<evidence type="ECO:0000256" key="1">
    <source>
        <dbReference type="ARBA" id="ARBA00023002"/>
    </source>
</evidence>
<protein>
    <submittedName>
        <fullName evidence="4">Alcohol-acetaldehyde dehydrogenase</fullName>
    </submittedName>
</protein>
<sequence length="397" mass="43179">MKNFRFQNKTDIRFGTGRLDVELHDAVSQFGSRVLFVYGGHSIKKSGLYDTVTGLLADLQLTELPGIEPNPKIDSIRAGQKLAKDQDIDVVLAVGGGSVIDAAKVIASAKFYEGDPWDLVKDRGVTRRKLQQLPVVDILTLAATGSEMNSGSVISNPVTHEKLGTVGPNTPAVSFLDPSLTFTVPARQTAAGSMDILSHLLEQYFDRSKNNDASKGMIEGLMRTVIKWAPIALKQPDNYDARANLMWSATMALNGIVSVANENGWTVHSLEHELSAYYDITHGVGLGILTPRWMSFILTKDATTAEMLAQFGRHVWDLEGDESYAVAQAAIDATFDWISRLGFPMTLPEVGIKDTQHFDAMATAAVANASLETRAYVPLSVEDVETIYQASMTDGLA</sequence>
<dbReference type="GO" id="GO:1990002">
    <property type="term" value="F:methylglyoxal reductase (NADPH) (acetol producing) activity"/>
    <property type="evidence" value="ECO:0007669"/>
    <property type="project" value="TreeGrafter"/>
</dbReference>
<dbReference type="PANTHER" id="PTHR43633">
    <property type="entry name" value="ALCOHOL DEHYDROGENASE YQHD"/>
    <property type="match status" value="1"/>
</dbReference>
<comment type="caution">
    <text evidence="4">The sequence shown here is derived from an EMBL/GenBank/DDBJ whole genome shotgun (WGS) entry which is preliminary data.</text>
</comment>
<dbReference type="Pfam" id="PF25137">
    <property type="entry name" value="ADH_Fe_C"/>
    <property type="match status" value="1"/>
</dbReference>
<reference evidence="5" key="1">
    <citation type="submission" date="2014-05" db="EMBL/GenBank/DDBJ databases">
        <title>Whole genome sequencing of Lactobacillus casei NRIC0644.</title>
        <authorList>
            <person name="Atarashi H."/>
            <person name="Yoshida Y."/>
            <person name="Fujimura S."/>
            <person name="Tanaka N."/>
            <person name="Shiwa Y."/>
            <person name="Yoshikawa H."/>
            <person name="Okada S."/>
            <person name="Nakagawa J."/>
        </authorList>
    </citation>
    <scope>NUCLEOTIDE SEQUENCE [LARGE SCALE GENOMIC DNA]</scope>
    <source>
        <strain evidence="5">NRIC0644</strain>
    </source>
</reference>
<dbReference type="RefSeq" id="WP_003575944.1">
    <property type="nucleotide sequence ID" value="NZ_BAYM01000038.1"/>
</dbReference>
<dbReference type="CDD" id="cd08187">
    <property type="entry name" value="BDH"/>
    <property type="match status" value="1"/>
</dbReference>
<keyword evidence="1" id="KW-0560">Oxidoreductase</keyword>
<dbReference type="Gene3D" id="1.20.1090.10">
    <property type="entry name" value="Dehydroquinate synthase-like - alpha domain"/>
    <property type="match status" value="1"/>
</dbReference>
<evidence type="ECO:0000259" key="2">
    <source>
        <dbReference type="Pfam" id="PF00465"/>
    </source>
</evidence>
<dbReference type="PANTHER" id="PTHR43633:SF1">
    <property type="entry name" value="ALCOHOL DEHYDROGENASE YQHD"/>
    <property type="match status" value="1"/>
</dbReference>
<feature type="domain" description="Fe-containing alcohol dehydrogenase-like C-terminal" evidence="3">
    <location>
        <begin position="189"/>
        <end position="392"/>
    </location>
</feature>
<dbReference type="GO" id="GO:1990362">
    <property type="term" value="F:butanol dehydrogenase (NAD+) activity"/>
    <property type="evidence" value="ECO:0007669"/>
    <property type="project" value="InterPro"/>
</dbReference>
<evidence type="ECO:0000313" key="4">
    <source>
        <dbReference type="EMBL" id="GAN35996.1"/>
    </source>
</evidence>
<evidence type="ECO:0000313" key="5">
    <source>
        <dbReference type="Proteomes" id="UP000032552"/>
    </source>
</evidence>
<dbReference type="InterPro" id="IPR044731">
    <property type="entry name" value="BDH-like"/>
</dbReference>
<dbReference type="PROSITE" id="PS00060">
    <property type="entry name" value="ADH_IRON_2"/>
    <property type="match status" value="1"/>
</dbReference>
<dbReference type="AlphaFoldDB" id="A0A0C9PLY5"/>
<name>A0A0C9PLY5_LACPA</name>
<gene>
    <name evidence="4" type="ORF">LC0644_0585</name>
</gene>
<organism evidence="4 5">
    <name type="scientific">Lacticaseibacillus paracasei NRIC 0644</name>
    <dbReference type="NCBI Taxonomy" id="1435038"/>
    <lineage>
        <taxon>Bacteria</taxon>
        <taxon>Bacillati</taxon>
        <taxon>Bacillota</taxon>
        <taxon>Bacilli</taxon>
        <taxon>Lactobacillales</taxon>
        <taxon>Lactobacillaceae</taxon>
        <taxon>Lacticaseibacillus</taxon>
    </lineage>
</organism>
<dbReference type="SUPFAM" id="SSF56796">
    <property type="entry name" value="Dehydroquinate synthase-like"/>
    <property type="match status" value="1"/>
</dbReference>
<dbReference type="FunFam" id="3.40.50.1970:FF:000003">
    <property type="entry name" value="Alcohol dehydrogenase, iron-containing"/>
    <property type="match status" value="1"/>
</dbReference>
<dbReference type="Proteomes" id="UP000032552">
    <property type="component" value="Unassembled WGS sequence"/>
</dbReference>
<evidence type="ECO:0000259" key="3">
    <source>
        <dbReference type="Pfam" id="PF25137"/>
    </source>
</evidence>
<dbReference type="Gene3D" id="3.40.50.1970">
    <property type="match status" value="1"/>
</dbReference>
<dbReference type="InterPro" id="IPR001670">
    <property type="entry name" value="ADH_Fe/GldA"/>
</dbReference>
<dbReference type="InterPro" id="IPR018211">
    <property type="entry name" value="ADH_Fe_CS"/>
</dbReference>
<dbReference type="GO" id="GO:0005829">
    <property type="term" value="C:cytosol"/>
    <property type="evidence" value="ECO:0007669"/>
    <property type="project" value="TreeGrafter"/>
</dbReference>
<dbReference type="EMBL" id="BAYM01000038">
    <property type="protein sequence ID" value="GAN35996.1"/>
    <property type="molecule type" value="Genomic_DNA"/>
</dbReference>
<accession>A0A0C9PLY5</accession>
<dbReference type="GO" id="GO:0046872">
    <property type="term" value="F:metal ion binding"/>
    <property type="evidence" value="ECO:0007669"/>
    <property type="project" value="InterPro"/>
</dbReference>